<dbReference type="Proteomes" id="UP000288096">
    <property type="component" value="Unassembled WGS sequence"/>
</dbReference>
<dbReference type="EMBL" id="BEXT01000001">
    <property type="protein sequence ID" value="GBC61861.1"/>
    <property type="molecule type" value="Genomic_DNA"/>
</dbReference>
<evidence type="ECO:0000256" key="3">
    <source>
        <dbReference type="RuleBase" id="RU000363"/>
    </source>
</evidence>
<sequence length="265" mass="28900">MGIKGRKSILITGAASGIGRETALLFARKGWFVGLFDLDQEGLASLESEIGEQNVCRQRTDVTDAEQMRRSADRFAEVTGGRLDVLFNNAGIIRMGTNDRISISAQHQVVDVNIKGVLNGIHCALGYLRQTPGARIISMSSASAIYGIPEMAVYSATKHAVRALTESLDIELEPSGIAVSDILVPFVKTPLITDAPARAYSIDRMGVRITPARVAETVWKAAHGKKLHWKISPQLHTLLAIFQVFPFARRLIIKKLAMTPLPLNS</sequence>
<evidence type="ECO:0000313" key="5">
    <source>
        <dbReference type="Proteomes" id="UP000288096"/>
    </source>
</evidence>
<reference evidence="5" key="2">
    <citation type="submission" date="2019-01" db="EMBL/GenBank/DDBJ databases">
        <title>Genome sequence of Desulfonema ishimotonii strain Tokyo 01.</title>
        <authorList>
            <person name="Fukui M."/>
        </authorList>
    </citation>
    <scope>NUCLEOTIDE SEQUENCE [LARGE SCALE GENOMIC DNA]</scope>
    <source>
        <strain evidence="5">Tokyo 01</strain>
    </source>
</reference>
<organism evidence="4 5">
    <name type="scientific">Desulfonema ishimotonii</name>
    <dbReference type="NCBI Taxonomy" id="45657"/>
    <lineage>
        <taxon>Bacteria</taxon>
        <taxon>Pseudomonadati</taxon>
        <taxon>Thermodesulfobacteriota</taxon>
        <taxon>Desulfobacteria</taxon>
        <taxon>Desulfobacterales</taxon>
        <taxon>Desulfococcaceae</taxon>
        <taxon>Desulfonema</taxon>
    </lineage>
</organism>
<proteinExistence type="inferred from homology"/>
<keyword evidence="5" id="KW-1185">Reference proteome</keyword>
<gene>
    <name evidence="4" type="ORF">DENIS_2823</name>
</gene>
<dbReference type="PRINTS" id="PR00081">
    <property type="entry name" value="GDHRDH"/>
</dbReference>
<dbReference type="PRINTS" id="PR00080">
    <property type="entry name" value="SDRFAMILY"/>
</dbReference>
<dbReference type="InterPro" id="IPR002347">
    <property type="entry name" value="SDR_fam"/>
</dbReference>
<protein>
    <submittedName>
        <fullName evidence="4">Short-chain dehydrogenase</fullName>
    </submittedName>
</protein>
<dbReference type="InterPro" id="IPR036291">
    <property type="entry name" value="NAD(P)-bd_dom_sf"/>
</dbReference>
<dbReference type="Gene3D" id="3.40.50.720">
    <property type="entry name" value="NAD(P)-binding Rossmann-like Domain"/>
    <property type="match status" value="1"/>
</dbReference>
<dbReference type="PANTHER" id="PTHR43391:SF82">
    <property type="entry name" value="OXIDOREDUCTASE SADH-RELATED"/>
    <property type="match status" value="1"/>
</dbReference>
<dbReference type="PANTHER" id="PTHR43391">
    <property type="entry name" value="RETINOL DEHYDROGENASE-RELATED"/>
    <property type="match status" value="1"/>
</dbReference>
<comment type="similarity">
    <text evidence="1 3">Belongs to the short-chain dehydrogenases/reductases (SDR) family.</text>
</comment>
<keyword evidence="2" id="KW-0560">Oxidoreductase</keyword>
<comment type="caution">
    <text evidence="4">The sequence shown here is derived from an EMBL/GenBank/DDBJ whole genome shotgun (WGS) entry which is preliminary data.</text>
</comment>
<name>A0A401FY15_9BACT</name>
<accession>A0A401FY15</accession>
<reference evidence="5" key="1">
    <citation type="submission" date="2017-11" db="EMBL/GenBank/DDBJ databases">
        <authorList>
            <person name="Watanabe M."/>
            <person name="Kojima H."/>
        </authorList>
    </citation>
    <scope>NUCLEOTIDE SEQUENCE [LARGE SCALE GENOMIC DNA]</scope>
    <source>
        <strain evidence="5">Tokyo 01</strain>
    </source>
</reference>
<dbReference type="RefSeq" id="WP_124329093.1">
    <property type="nucleotide sequence ID" value="NZ_BEXT01000001.1"/>
</dbReference>
<dbReference type="GO" id="GO:0016491">
    <property type="term" value="F:oxidoreductase activity"/>
    <property type="evidence" value="ECO:0007669"/>
    <property type="project" value="UniProtKB-KW"/>
</dbReference>
<evidence type="ECO:0000256" key="1">
    <source>
        <dbReference type="ARBA" id="ARBA00006484"/>
    </source>
</evidence>
<dbReference type="OrthoDB" id="5419864at2"/>
<evidence type="ECO:0000256" key="2">
    <source>
        <dbReference type="ARBA" id="ARBA00023002"/>
    </source>
</evidence>
<dbReference type="SUPFAM" id="SSF51735">
    <property type="entry name" value="NAD(P)-binding Rossmann-fold domains"/>
    <property type="match status" value="1"/>
</dbReference>
<dbReference type="AlphaFoldDB" id="A0A401FY15"/>
<dbReference type="NCBIfam" id="NF006123">
    <property type="entry name" value="PRK08267.1"/>
    <property type="match status" value="1"/>
</dbReference>
<dbReference type="Pfam" id="PF00106">
    <property type="entry name" value="adh_short"/>
    <property type="match status" value="1"/>
</dbReference>
<evidence type="ECO:0000313" key="4">
    <source>
        <dbReference type="EMBL" id="GBC61861.1"/>
    </source>
</evidence>